<evidence type="ECO:0008006" key="4">
    <source>
        <dbReference type="Google" id="ProtNLM"/>
    </source>
</evidence>
<gene>
    <name evidence="2" type="ORF">GCM10022384_03540</name>
</gene>
<feature type="chain" id="PRO_5045434064" description="Secreted protein" evidence="1">
    <location>
        <begin position="31"/>
        <end position="171"/>
    </location>
</feature>
<name>A0ABP7NSN1_9ACTN</name>
<dbReference type="RefSeq" id="WP_345588472.1">
    <property type="nucleotide sequence ID" value="NZ_BAABCQ010000004.1"/>
</dbReference>
<keyword evidence="1" id="KW-0732">Signal</keyword>
<dbReference type="EMBL" id="BAABCQ010000004">
    <property type="protein sequence ID" value="GAA3953328.1"/>
    <property type="molecule type" value="Genomic_DNA"/>
</dbReference>
<protein>
    <recommendedName>
        <fullName evidence="4">Secreted protein</fullName>
    </recommendedName>
</protein>
<sequence length="171" mass="18629">MTRRRRIAGLLAGASLATGAMLATAVPAQAYSPDPRVQPIPYDTDTCPCSHPDPHDGTYFKHDPGGVAMKIHLDVNRGTWIGKVEFHPHDELLWVYDTRDDGDTYYVTVSYYNEAGRKVRVGGVMSAGTSSAAVDSRTYDLDITDGRRLVIDLYDDSGLTDHITAVSNAVA</sequence>
<proteinExistence type="predicted"/>
<dbReference type="Proteomes" id="UP001500034">
    <property type="component" value="Unassembled WGS sequence"/>
</dbReference>
<keyword evidence="3" id="KW-1185">Reference proteome</keyword>
<reference evidence="3" key="1">
    <citation type="journal article" date="2019" name="Int. J. Syst. Evol. Microbiol.">
        <title>The Global Catalogue of Microorganisms (GCM) 10K type strain sequencing project: providing services to taxonomists for standard genome sequencing and annotation.</title>
        <authorList>
            <consortium name="The Broad Institute Genomics Platform"/>
            <consortium name="The Broad Institute Genome Sequencing Center for Infectious Disease"/>
            <person name="Wu L."/>
            <person name="Ma J."/>
        </authorList>
    </citation>
    <scope>NUCLEOTIDE SEQUENCE [LARGE SCALE GENOMIC DNA]</scope>
    <source>
        <strain evidence="3">JCM 17027</strain>
    </source>
</reference>
<feature type="signal peptide" evidence="1">
    <location>
        <begin position="1"/>
        <end position="30"/>
    </location>
</feature>
<evidence type="ECO:0000313" key="2">
    <source>
        <dbReference type="EMBL" id="GAA3953328.1"/>
    </source>
</evidence>
<comment type="caution">
    <text evidence="2">The sequence shown here is derived from an EMBL/GenBank/DDBJ whole genome shotgun (WGS) entry which is preliminary data.</text>
</comment>
<evidence type="ECO:0000256" key="1">
    <source>
        <dbReference type="SAM" id="SignalP"/>
    </source>
</evidence>
<accession>A0ABP7NSN1</accession>
<evidence type="ECO:0000313" key="3">
    <source>
        <dbReference type="Proteomes" id="UP001500034"/>
    </source>
</evidence>
<organism evidence="2 3">
    <name type="scientific">Streptomyces marokkonensis</name>
    <dbReference type="NCBI Taxonomy" id="324855"/>
    <lineage>
        <taxon>Bacteria</taxon>
        <taxon>Bacillati</taxon>
        <taxon>Actinomycetota</taxon>
        <taxon>Actinomycetes</taxon>
        <taxon>Kitasatosporales</taxon>
        <taxon>Streptomycetaceae</taxon>
        <taxon>Streptomyces</taxon>
    </lineage>
</organism>